<gene>
    <name evidence="2" type="ORF">VAZ01S_056_00100</name>
</gene>
<evidence type="ECO:0000313" key="2">
    <source>
        <dbReference type="EMBL" id="GAD76928.1"/>
    </source>
</evidence>
<evidence type="ECO:0000313" key="3">
    <source>
        <dbReference type="Proteomes" id="UP000016567"/>
    </source>
</evidence>
<dbReference type="AlphaFoldDB" id="U3CF52"/>
<keyword evidence="1" id="KW-1133">Transmembrane helix</keyword>
<comment type="caution">
    <text evidence="2">The sequence shown here is derived from an EMBL/GenBank/DDBJ whole genome shotgun (WGS) entry which is preliminary data.</text>
</comment>
<sequence>MAFKNSLHGKINQSMNIALSYECPKCEQDAQVDAAQMNQLIKEGSISCVSCKQDLSLDENGTDVLNKRHNEIKSIQNHQLLVSSCLFGTTLLHFSGFIPLAGLIIGYAIAAFLYMFSSPKQFEDLDLTFHEPAVNSLFKNQSIVYKD</sequence>
<feature type="transmembrane region" description="Helical" evidence="1">
    <location>
        <begin position="96"/>
        <end position="116"/>
    </location>
</feature>
<dbReference type="EMBL" id="BATL01000056">
    <property type="protein sequence ID" value="GAD76928.1"/>
    <property type="molecule type" value="Genomic_DNA"/>
</dbReference>
<dbReference type="STRING" id="1219077.VAZ01S_056_00100"/>
<proteinExistence type="predicted"/>
<protein>
    <submittedName>
        <fullName evidence="2">Uncharacterized protein</fullName>
    </submittedName>
</protein>
<reference evidence="2 3" key="1">
    <citation type="submission" date="2013-09" db="EMBL/GenBank/DDBJ databases">
        <title>Whole genome shotgun sequence of Vibrio azureus NBRC 104587.</title>
        <authorList>
            <person name="Isaki S."/>
            <person name="Hosoyama A."/>
            <person name="Numata M."/>
            <person name="Hashimoto M."/>
            <person name="Hosoyama Y."/>
            <person name="Tsuchikane K."/>
            <person name="Noguchi M."/>
            <person name="Hirakata S."/>
            <person name="Ichikawa N."/>
            <person name="Ohji S."/>
            <person name="Yamazoe A."/>
            <person name="Fujita N."/>
        </authorList>
    </citation>
    <scope>NUCLEOTIDE SEQUENCE [LARGE SCALE GENOMIC DNA]</scope>
    <source>
        <strain evidence="2 3">NBRC 104587</strain>
    </source>
</reference>
<keyword evidence="1" id="KW-0472">Membrane</keyword>
<name>U3CF52_9VIBR</name>
<accession>U3CF52</accession>
<keyword evidence="3" id="KW-1185">Reference proteome</keyword>
<keyword evidence="1" id="KW-0812">Transmembrane</keyword>
<evidence type="ECO:0000256" key="1">
    <source>
        <dbReference type="SAM" id="Phobius"/>
    </source>
</evidence>
<dbReference type="Proteomes" id="UP000016567">
    <property type="component" value="Unassembled WGS sequence"/>
</dbReference>
<organism evidence="2 3">
    <name type="scientific">Vibrio azureus NBRC 104587</name>
    <dbReference type="NCBI Taxonomy" id="1219077"/>
    <lineage>
        <taxon>Bacteria</taxon>
        <taxon>Pseudomonadati</taxon>
        <taxon>Pseudomonadota</taxon>
        <taxon>Gammaproteobacteria</taxon>
        <taxon>Vibrionales</taxon>
        <taxon>Vibrionaceae</taxon>
        <taxon>Vibrio</taxon>
    </lineage>
</organism>
<dbReference type="eggNOG" id="ENOG5031NYT">
    <property type="taxonomic scope" value="Bacteria"/>
</dbReference>